<dbReference type="InterPro" id="IPR053281">
    <property type="entry name" value="Double_zinc_ribbon"/>
</dbReference>
<keyword evidence="1" id="KW-0472">Membrane</keyword>
<proteinExistence type="predicted"/>
<keyword evidence="1" id="KW-1133">Transmembrane helix</keyword>
<evidence type="ECO:0000313" key="4">
    <source>
        <dbReference type="Proteomes" id="UP000614200"/>
    </source>
</evidence>
<evidence type="ECO:0000259" key="2">
    <source>
        <dbReference type="Pfam" id="PF17032"/>
    </source>
</evidence>
<dbReference type="Pfam" id="PF17032">
    <property type="entry name" value="Zn_ribbon_15"/>
    <property type="match status" value="1"/>
</dbReference>
<dbReference type="Proteomes" id="UP000614200">
    <property type="component" value="Unassembled WGS sequence"/>
</dbReference>
<reference evidence="3 4" key="1">
    <citation type="submission" date="2020-11" db="EMBL/GenBank/DDBJ databases">
        <title>Fusibacter basophilias sp. nov.</title>
        <authorList>
            <person name="Qiu D."/>
        </authorList>
    </citation>
    <scope>NUCLEOTIDE SEQUENCE [LARGE SCALE GENOMIC DNA]</scope>
    <source>
        <strain evidence="3 4">Q10-2</strain>
    </source>
</reference>
<feature type="transmembrane region" description="Helical" evidence="1">
    <location>
        <begin position="28"/>
        <end position="48"/>
    </location>
</feature>
<protein>
    <submittedName>
        <fullName evidence="3">Zinc ribbon domain-containing protein</fullName>
    </submittedName>
</protein>
<sequence>MFFIIGISQKQKKIEFNQMSVCPCCGHYGRVEIMMMYSYLMFFFIPVFKWHRRYYAVMQCCGSSVEIDYEMGRAIESGSEIELDLDALMVQCHHKTIKRCSNCGFSTEEDFEYCPKCGTQL</sequence>
<evidence type="ECO:0000256" key="1">
    <source>
        <dbReference type="SAM" id="Phobius"/>
    </source>
</evidence>
<keyword evidence="1" id="KW-0812">Transmembrane</keyword>
<dbReference type="InterPro" id="IPR031493">
    <property type="entry name" value="Zinc_ribbon_15"/>
</dbReference>
<comment type="caution">
    <text evidence="3">The sequence shown here is derived from an EMBL/GenBank/DDBJ whole genome shotgun (WGS) entry which is preliminary data.</text>
</comment>
<dbReference type="PANTHER" id="PTHR36718:SF1">
    <property type="entry name" value="DOUBLE ZINC RIBBON PROTEIN MJ0416"/>
    <property type="match status" value="1"/>
</dbReference>
<accession>A0ABR9ZM61</accession>
<dbReference type="RefSeq" id="WP_194699806.1">
    <property type="nucleotide sequence ID" value="NZ_JADKNH010000001.1"/>
</dbReference>
<dbReference type="EMBL" id="JADKNH010000001">
    <property type="protein sequence ID" value="MBF4691558.1"/>
    <property type="molecule type" value="Genomic_DNA"/>
</dbReference>
<name>A0ABR9ZM61_9FIRM</name>
<dbReference type="PANTHER" id="PTHR36718">
    <property type="entry name" value="OS05G0435400 PROTEIN"/>
    <property type="match status" value="1"/>
</dbReference>
<dbReference type="Gene3D" id="2.20.20.30">
    <property type="entry name" value="reverse gyrase domain"/>
    <property type="match status" value="1"/>
</dbReference>
<feature type="domain" description="Zinc-ribbon 15" evidence="2">
    <location>
        <begin position="21"/>
        <end position="118"/>
    </location>
</feature>
<organism evidence="3 4">
    <name type="scientific">Fusibacter ferrireducens</name>
    <dbReference type="NCBI Taxonomy" id="2785058"/>
    <lineage>
        <taxon>Bacteria</taxon>
        <taxon>Bacillati</taxon>
        <taxon>Bacillota</taxon>
        <taxon>Clostridia</taxon>
        <taxon>Eubacteriales</taxon>
        <taxon>Eubacteriales Family XII. Incertae Sedis</taxon>
        <taxon>Fusibacter</taxon>
    </lineage>
</organism>
<keyword evidence="4" id="KW-1185">Reference proteome</keyword>
<evidence type="ECO:0000313" key="3">
    <source>
        <dbReference type="EMBL" id="MBF4691558.1"/>
    </source>
</evidence>
<gene>
    <name evidence="3" type="ORF">ISU02_00430</name>
</gene>